<feature type="compositionally biased region" description="Polar residues" evidence="1">
    <location>
        <begin position="324"/>
        <end position="337"/>
    </location>
</feature>
<evidence type="ECO:0000313" key="4">
    <source>
        <dbReference type="EMBL" id="KAI5064749.1"/>
    </source>
</evidence>
<feature type="compositionally biased region" description="Basic and acidic residues" evidence="1">
    <location>
        <begin position="285"/>
        <end position="295"/>
    </location>
</feature>
<feature type="domain" description="AIR9-like A9" evidence="2">
    <location>
        <begin position="807"/>
        <end position="893"/>
    </location>
</feature>
<proteinExistence type="predicted"/>
<feature type="domain" description="AIR9-like A9" evidence="2">
    <location>
        <begin position="1105"/>
        <end position="1189"/>
    </location>
</feature>
<dbReference type="InterPro" id="IPR056287">
    <property type="entry name" value="PH_AIR9"/>
</dbReference>
<dbReference type="InterPro" id="IPR056284">
    <property type="entry name" value="AIR9-like_A9"/>
</dbReference>
<feature type="domain" description="AIR9-like A9" evidence="2">
    <location>
        <begin position="1299"/>
        <end position="1381"/>
    </location>
</feature>
<feature type="compositionally biased region" description="Pro residues" evidence="1">
    <location>
        <begin position="429"/>
        <end position="441"/>
    </location>
</feature>
<dbReference type="Gene3D" id="2.60.40.2700">
    <property type="match status" value="1"/>
</dbReference>
<evidence type="ECO:0000259" key="2">
    <source>
        <dbReference type="Pfam" id="PF23197"/>
    </source>
</evidence>
<dbReference type="InterPro" id="IPR032675">
    <property type="entry name" value="LRR_dom_sf"/>
</dbReference>
<name>A0A9D4Z7U4_ADICA</name>
<dbReference type="SUPFAM" id="SSF52075">
    <property type="entry name" value="Outer arm dynein light chain 1"/>
    <property type="match status" value="1"/>
</dbReference>
<protein>
    <submittedName>
        <fullName evidence="4">Uncharacterized protein</fullName>
    </submittedName>
</protein>
<dbReference type="EMBL" id="JABFUD020000019">
    <property type="protein sequence ID" value="KAI5064749.1"/>
    <property type="molecule type" value="Genomic_DNA"/>
</dbReference>
<dbReference type="PROSITE" id="PS51450">
    <property type="entry name" value="LRR"/>
    <property type="match status" value="2"/>
</dbReference>
<dbReference type="Proteomes" id="UP000886520">
    <property type="component" value="Chromosome 19"/>
</dbReference>
<dbReference type="InterPro" id="IPR001611">
    <property type="entry name" value="Leu-rich_rpt"/>
</dbReference>
<evidence type="ECO:0000256" key="1">
    <source>
        <dbReference type="SAM" id="MobiDB-lite"/>
    </source>
</evidence>
<feature type="domain" description="AIR9-like A9" evidence="2">
    <location>
        <begin position="1693"/>
        <end position="1778"/>
    </location>
</feature>
<evidence type="ECO:0000313" key="5">
    <source>
        <dbReference type="Proteomes" id="UP000886520"/>
    </source>
</evidence>
<keyword evidence="5" id="KW-1185">Reference proteome</keyword>
<feature type="domain" description="AIR9-like A9" evidence="2">
    <location>
        <begin position="998"/>
        <end position="1093"/>
    </location>
</feature>
<dbReference type="Pfam" id="PF23197">
    <property type="entry name" value="IG_AIR9"/>
    <property type="match status" value="9"/>
</dbReference>
<evidence type="ECO:0000259" key="3">
    <source>
        <dbReference type="Pfam" id="PF23218"/>
    </source>
</evidence>
<dbReference type="PANTHER" id="PTHR31149">
    <property type="entry name" value="EXPRESSED PROTEIN"/>
    <property type="match status" value="1"/>
</dbReference>
<organism evidence="4 5">
    <name type="scientific">Adiantum capillus-veneris</name>
    <name type="common">Maidenhair fern</name>
    <dbReference type="NCBI Taxonomy" id="13818"/>
    <lineage>
        <taxon>Eukaryota</taxon>
        <taxon>Viridiplantae</taxon>
        <taxon>Streptophyta</taxon>
        <taxon>Embryophyta</taxon>
        <taxon>Tracheophyta</taxon>
        <taxon>Polypodiopsida</taxon>
        <taxon>Polypodiidae</taxon>
        <taxon>Polypodiales</taxon>
        <taxon>Pteridineae</taxon>
        <taxon>Pteridaceae</taxon>
        <taxon>Vittarioideae</taxon>
        <taxon>Adiantum</taxon>
    </lineage>
</organism>
<feature type="domain" description="AIR9-like A9" evidence="2">
    <location>
        <begin position="1502"/>
        <end position="1571"/>
    </location>
</feature>
<feature type="domain" description="AIR9-like A9" evidence="2">
    <location>
        <begin position="903"/>
        <end position="989"/>
    </location>
</feature>
<dbReference type="Gene3D" id="3.80.10.10">
    <property type="entry name" value="Ribonuclease Inhibitor"/>
    <property type="match status" value="1"/>
</dbReference>
<feature type="domain" description="AIR9-like A9" evidence="2">
    <location>
        <begin position="1204"/>
        <end position="1283"/>
    </location>
</feature>
<feature type="domain" description="AIR9 PH-like" evidence="3">
    <location>
        <begin position="1809"/>
        <end position="1899"/>
    </location>
</feature>
<dbReference type="PANTHER" id="PTHR31149:SF11">
    <property type="entry name" value="187-KDA MICROTUBULE-ASSOCIATED PROTEIN AIR9"/>
    <property type="match status" value="1"/>
</dbReference>
<reference evidence="4" key="1">
    <citation type="submission" date="2021-01" db="EMBL/GenBank/DDBJ databases">
        <title>Adiantum capillus-veneris genome.</title>
        <authorList>
            <person name="Fang Y."/>
            <person name="Liao Q."/>
        </authorList>
    </citation>
    <scope>NUCLEOTIDE SEQUENCE</scope>
    <source>
        <strain evidence="4">H3</strain>
        <tissue evidence="4">Leaf</tissue>
    </source>
</reference>
<feature type="region of interest" description="Disordered" evidence="1">
    <location>
        <begin position="285"/>
        <end position="337"/>
    </location>
</feature>
<dbReference type="Pfam" id="PF23218">
    <property type="entry name" value="PH_AIR9"/>
    <property type="match status" value="1"/>
</dbReference>
<sequence>MEKPVNRTHSHCISFHTHQVSCVDDALLSCNYDDDDHSFLFEDTSSTEFTCDEMHAEEHAVSPQPLFCNEYVGDPPHGYVSHGVVINGNNIAQNILVSEFSAQCGGDKSKAACSHCMEYVACNHNESALCDLIGQCPYEPSCQGHCKESSLHDPPFQYATCMKVIEDCGVLEPVKCNNNDIHNTNVHVVCAEDCVYCGVGDEKQAHNHALDFISEKDNAMNGENVGPNGEACGMDVVVASTHEDRIGELTNDCEACILPNTNPDISPQQYQSEIFDSKDVSKKELLSSSTKKKDMPAQLADSATKSGYKVSIPSKKHEHHYQHNTDQASLKKTSSFANARGKSTDSIRIWKAYANASFSTGVKLPLSHPSLAKSLPCLASRKPSLLRSVSATSELLKTSPKKPTKPLPAASLKKNAMHSTKADALPSGESPPTPNCRPPLKPASLNVVSTPTSAPISQALTSAAFARFMALPLVNAKAREEVRLDLRGQKVKSLDCNLVNLTAKLEFVYLRDNKLSHLAGIEILRRVKVLDLSFNEFKGLGLHPLASCKALQQLYLAGNQLISLVSLPQLPNLEFLSVAQNKLKDLTMVPQPKLQVLAASKNKISTFKGFPQFPSLEHLRLEENPISDTQHVQAVAIILAGPYLKRFNNSDLTMEEQELACMYPPHTGLCIRDGWEFCSVEEAFVSSMKFLEEQWADRIPPGYTFEQAFIEQPFEEYPCKCQFIFRSKSDEFENLELKVQYQWFIGGKTPSDFVAIEGANKEIYWPNHRDIGHCLKVECALAFEDVKYAPTFAVSFPVLPGSGCPKVTRLIINGDFREGNVIAGEVEVAWCGGSATKGIVSWLRHDESSSPRMVPGAEDLEYLLSLDDVGAKLILMYTPLTKEGIKGDPCFATTEVIQAGLPSVGDLRVIGDMVEGNTIRGVGQYFGGKEGLSKFEWFQEVEDSGGFQLRLEGLAELTLTEKDVGLRMLFQYSPVNSEGFKGLPVSVVTEKVSRAPPKVTSLRIIGELCEGSTVSVSATISGGSPEGASRVRWFKRTMSGLSLCAKDKDMEEIGTSTIPEVFHIPLGYFGFYLVAEYTPILADGVAGEEVLTVSSVPVNMLLPSLTSLSIVGEHREGETLSAAYSYIGGKEGNSQFSWFLHENEHAPGTPIPEAAGLLKFTISKSAINKLVSLKCIPVREDGYVGVESNVMAQEIVQPGVPKLLSLNIVGDPVEGSHLRIVKSYCGGLEGTSKLQWFQMNFAGCLTPIKGATSHTYTSTPADVDSYLCVSYEPCRSDGVLGSALISLPFGPMSPALPTCEALELCGETIEGECLRVSAVYRGGTKGSCTCQWIRQRTDGPDKKLGVQETIKLTVEDVGCCIKLVFTPIRKDGVRGTPRTAVSGVIKAGEPTAIHLMVPNGCEHVEMTPERCYFGGVEGDSEFTWFRVEDRLEGFRDFSKAQVVGKSERYIPQLADVGSYLALLWIPVRKDGKRGKPCLACSSQKVVPAVPIMKNVTIKRLSHNTFIGDGNYYGGFEGESQKRWYRQAPDGVMMPIVGAVSNMYTLTDEDYTYSLVFGYTPIRQDGVVGELVLSAPTENILPELPRVQELFIKAEAIEGEVLVVTEEIPNEERQKHVWEKYIKHVNYQWARSSIPNNTESFEALPFQRSCLYSIRTEDIGYYLQCECTVIDVFGRSSPPVSILSSAVSPGAPKVDKVEIEGGGYHSDTYAIRGIYSGGKEGKSVIQWFRAMARSPELFPIGGEAGRMYEADVEDAGCRLVAVYTPVREDGVEGTPVSATTDPITVEPIIAEEVAKKLGQGNFKFEALLNRDPSPTKLSQGSGHFEKRLIDINKRRIKAIKPGSKAFLGMELRYTPPFYVEVDKSNQHRLRLRTEDDYKIELMLQTRQIRDLIVLLIKGFNLQAH</sequence>
<gene>
    <name evidence="4" type="ORF">GOP47_0019444</name>
</gene>
<accession>A0A9D4Z7U4</accession>
<feature type="domain" description="AIR9-like A9" evidence="2">
    <location>
        <begin position="1399"/>
        <end position="1479"/>
    </location>
</feature>
<feature type="region of interest" description="Disordered" evidence="1">
    <location>
        <begin position="391"/>
        <end position="444"/>
    </location>
</feature>
<comment type="caution">
    <text evidence="4">The sequence shown here is derived from an EMBL/GenBank/DDBJ whole genome shotgun (WGS) entry which is preliminary data.</text>
</comment>
<dbReference type="OrthoDB" id="1904536at2759"/>